<gene>
    <name evidence="1" type="ORF">MRB53_006336</name>
</gene>
<evidence type="ECO:0000313" key="1">
    <source>
        <dbReference type="EMBL" id="KAJ8644588.1"/>
    </source>
</evidence>
<reference evidence="1 2" key="1">
    <citation type="journal article" date="2022" name="Hortic Res">
        <title>A haplotype resolved chromosomal level avocado genome allows analysis of novel avocado genes.</title>
        <authorList>
            <person name="Nath O."/>
            <person name="Fletcher S.J."/>
            <person name="Hayward A."/>
            <person name="Shaw L.M."/>
            <person name="Masouleh A.K."/>
            <person name="Furtado A."/>
            <person name="Henry R.J."/>
            <person name="Mitter N."/>
        </authorList>
    </citation>
    <scope>NUCLEOTIDE SEQUENCE [LARGE SCALE GENOMIC DNA]</scope>
    <source>
        <strain evidence="2">cv. Hass</strain>
    </source>
</reference>
<keyword evidence="2" id="KW-1185">Reference proteome</keyword>
<dbReference type="Proteomes" id="UP001234297">
    <property type="component" value="Chromosome 2"/>
</dbReference>
<evidence type="ECO:0000313" key="2">
    <source>
        <dbReference type="Proteomes" id="UP001234297"/>
    </source>
</evidence>
<comment type="caution">
    <text evidence="1">The sequence shown here is derived from an EMBL/GenBank/DDBJ whole genome shotgun (WGS) entry which is preliminary data.</text>
</comment>
<name>A0ACC2MG48_PERAE</name>
<proteinExistence type="predicted"/>
<dbReference type="EMBL" id="CM056810">
    <property type="protein sequence ID" value="KAJ8644588.1"/>
    <property type="molecule type" value="Genomic_DNA"/>
</dbReference>
<accession>A0ACC2MG48</accession>
<protein>
    <submittedName>
        <fullName evidence="1">Uncharacterized protein</fullName>
    </submittedName>
</protein>
<sequence length="149" mass="17025">MDRKPLPQVEKQNEFFNSLRRKSTMSHSIATPDSSSSKSSIPEKLDEQSITVSASISTQVMILLHQSMVCSVWTDQPRMVFMLFLAMVIPAFMLLLAMVILVRSLTYLLTREGKIRVRMKLLFQMRRQHFLGCLDGGSLDVGKMQNMKL</sequence>
<organism evidence="1 2">
    <name type="scientific">Persea americana</name>
    <name type="common">Avocado</name>
    <dbReference type="NCBI Taxonomy" id="3435"/>
    <lineage>
        <taxon>Eukaryota</taxon>
        <taxon>Viridiplantae</taxon>
        <taxon>Streptophyta</taxon>
        <taxon>Embryophyta</taxon>
        <taxon>Tracheophyta</taxon>
        <taxon>Spermatophyta</taxon>
        <taxon>Magnoliopsida</taxon>
        <taxon>Magnoliidae</taxon>
        <taxon>Laurales</taxon>
        <taxon>Lauraceae</taxon>
        <taxon>Persea</taxon>
    </lineage>
</organism>